<sequence length="93" mass="10368">MKSNMTQATTKVLTAHVPLPMADKVDQMAARLERSRGWIMKQALSAWIAQEEERDRLTLEALADVDAGRVIDHQAVQAWTDSLGTNQPLSVPR</sequence>
<dbReference type="CDD" id="cd22233">
    <property type="entry name" value="RHH_CopAso-like"/>
    <property type="match status" value="1"/>
</dbReference>
<name>W3V857_9GAMM</name>
<dbReference type="RefSeq" id="WP_110742849.1">
    <property type="nucleotide sequence ID" value="NZ_AYSJ01000008.1"/>
</dbReference>
<dbReference type="EMBL" id="AYSJ01000008">
    <property type="protein sequence ID" value="ETS32007.1"/>
    <property type="molecule type" value="Genomic_DNA"/>
</dbReference>
<proteinExistence type="predicted"/>
<evidence type="ECO:0000313" key="3">
    <source>
        <dbReference type="Proteomes" id="UP000018957"/>
    </source>
</evidence>
<accession>W3V857</accession>
<keyword evidence="3" id="KW-1185">Reference proteome</keyword>
<dbReference type="PANTHER" id="PTHR40688">
    <property type="match status" value="1"/>
</dbReference>
<dbReference type="InterPro" id="IPR013321">
    <property type="entry name" value="Arc_rbn_hlx_hlx"/>
</dbReference>
<dbReference type="AlphaFoldDB" id="W3V857"/>
<dbReference type="Proteomes" id="UP000018957">
    <property type="component" value="Unassembled WGS sequence"/>
</dbReference>
<feature type="domain" description="Ribbon-helix-helix protein CopG" evidence="1">
    <location>
        <begin position="11"/>
        <end position="51"/>
    </location>
</feature>
<dbReference type="InterPro" id="IPR052991">
    <property type="entry name" value="Non-func_TypeII_TA_Antitoxin"/>
</dbReference>
<organism evidence="2 3">
    <name type="scientific">Photorhabdus khanii NC19</name>
    <dbReference type="NCBI Taxonomy" id="1004151"/>
    <lineage>
        <taxon>Bacteria</taxon>
        <taxon>Pseudomonadati</taxon>
        <taxon>Pseudomonadota</taxon>
        <taxon>Gammaproteobacteria</taxon>
        <taxon>Enterobacterales</taxon>
        <taxon>Morganellaceae</taxon>
        <taxon>Photorhabdus</taxon>
    </lineage>
</organism>
<comment type="caution">
    <text evidence="2">The sequence shown here is derived from an EMBL/GenBank/DDBJ whole genome shotgun (WGS) entry which is preliminary data.</text>
</comment>
<dbReference type="GO" id="GO:0043565">
    <property type="term" value="F:sequence-specific DNA binding"/>
    <property type="evidence" value="ECO:0007669"/>
    <property type="project" value="UniProtKB-ARBA"/>
</dbReference>
<gene>
    <name evidence="2" type="ORF">PTE_01763</name>
</gene>
<dbReference type="OrthoDB" id="5298181at2"/>
<reference evidence="2 3" key="1">
    <citation type="submission" date="2013-11" db="EMBL/GenBank/DDBJ databases">
        <title>Elucidation of the Photorhabdus temperata genome and generation of transposon mutant library to identify motility mutants.</title>
        <authorList>
            <person name="Hurst S.G.IV."/>
            <person name="Micheals B."/>
            <person name="Abebe-Akele F."/>
            <person name="Rowedder H."/>
            <person name="Bullock H."/>
            <person name="Jackobeck R."/>
            <person name="Janicki E."/>
            <person name="Tisa L.S."/>
        </authorList>
    </citation>
    <scope>NUCLEOTIDE SEQUENCE [LARGE SCALE GENOMIC DNA]</scope>
    <source>
        <strain evidence="2 3">NC19</strain>
    </source>
</reference>
<dbReference type="PATRIC" id="fig|1004151.3.peg.1804"/>
<dbReference type="InterPro" id="IPR002145">
    <property type="entry name" value="CopG"/>
</dbReference>
<protein>
    <submittedName>
        <fullName evidence="2">Putative transcriptional regulator</fullName>
    </submittedName>
</protein>
<dbReference type="SUPFAM" id="SSF47598">
    <property type="entry name" value="Ribbon-helix-helix"/>
    <property type="match status" value="1"/>
</dbReference>
<dbReference type="Pfam" id="PF01402">
    <property type="entry name" value="RHH_1"/>
    <property type="match status" value="1"/>
</dbReference>
<evidence type="ECO:0000313" key="2">
    <source>
        <dbReference type="EMBL" id="ETS32007.1"/>
    </source>
</evidence>
<dbReference type="InterPro" id="IPR010985">
    <property type="entry name" value="Ribbon_hlx_hlx"/>
</dbReference>
<dbReference type="Gene3D" id="1.10.1220.10">
    <property type="entry name" value="Met repressor-like"/>
    <property type="match status" value="1"/>
</dbReference>
<dbReference type="PANTHER" id="PTHR40688:SF2">
    <property type="entry name" value="RIBBON-HELIX-HELIX PROTEIN COPG DOMAIN-CONTAINING PROTEIN"/>
    <property type="match status" value="1"/>
</dbReference>
<evidence type="ECO:0000259" key="1">
    <source>
        <dbReference type="Pfam" id="PF01402"/>
    </source>
</evidence>
<dbReference type="GO" id="GO:0006355">
    <property type="term" value="P:regulation of DNA-templated transcription"/>
    <property type="evidence" value="ECO:0007669"/>
    <property type="project" value="InterPro"/>
</dbReference>